<dbReference type="EMBL" id="CP002345">
    <property type="protein sequence ID" value="ADQ78906.1"/>
    <property type="molecule type" value="Genomic_DNA"/>
</dbReference>
<evidence type="ECO:0000313" key="4">
    <source>
        <dbReference type="EMBL" id="ADQ78906.1"/>
    </source>
</evidence>
<dbReference type="GO" id="GO:0005975">
    <property type="term" value="P:carbohydrate metabolic process"/>
    <property type="evidence" value="ECO:0007669"/>
    <property type="project" value="InterPro"/>
</dbReference>
<feature type="domain" description="Alpha fucosidase A-like C-terminal" evidence="2">
    <location>
        <begin position="727"/>
        <end position="819"/>
    </location>
</feature>
<dbReference type="GO" id="GO:0004560">
    <property type="term" value="F:alpha-L-fucosidase activity"/>
    <property type="evidence" value="ECO:0007669"/>
    <property type="project" value="UniProtKB-EC"/>
</dbReference>
<dbReference type="InterPro" id="IPR054363">
    <property type="entry name" value="GH95_cat"/>
</dbReference>
<dbReference type="Pfam" id="PF21307">
    <property type="entry name" value="Glyco_hydro_95_C"/>
    <property type="match status" value="1"/>
</dbReference>
<reference evidence="4 5" key="2">
    <citation type="journal article" date="2011" name="Stand. Genomic Sci.">
        <title>Complete genome sequence of Paludibacter propionicigenes type strain (WB4).</title>
        <authorList>
            <person name="Gronow S."/>
            <person name="Munk C."/>
            <person name="Lapidus A."/>
            <person name="Nolan M."/>
            <person name="Lucas S."/>
            <person name="Hammon N."/>
            <person name="Deshpande S."/>
            <person name="Cheng J.F."/>
            <person name="Tapia R."/>
            <person name="Han C."/>
            <person name="Goodwin L."/>
            <person name="Pitluck S."/>
            <person name="Liolios K."/>
            <person name="Ivanova N."/>
            <person name="Mavromatis K."/>
            <person name="Mikhailova N."/>
            <person name="Pati A."/>
            <person name="Chen A."/>
            <person name="Palaniappan K."/>
            <person name="Land M."/>
            <person name="Hauser L."/>
            <person name="Chang Y.J."/>
            <person name="Jeffries C.D."/>
            <person name="Brambilla E."/>
            <person name="Rohde M."/>
            <person name="Goker M."/>
            <person name="Detter J.C."/>
            <person name="Woyke T."/>
            <person name="Bristow J."/>
            <person name="Eisen J.A."/>
            <person name="Markowitz V."/>
            <person name="Hugenholtz P."/>
            <person name="Kyrpides N.C."/>
            <person name="Klenk H.P."/>
        </authorList>
    </citation>
    <scope>NUCLEOTIDE SEQUENCE [LARGE SCALE GENOMIC DNA]</scope>
    <source>
        <strain evidence="5">DSM 17365 / JCM 13257 / WB4</strain>
    </source>
</reference>
<accession>E4T2G2</accession>
<feature type="domain" description="Glycosyl hydrolase family 95 catalytic" evidence="3">
    <location>
        <begin position="314"/>
        <end position="725"/>
    </location>
</feature>
<name>E4T2G2_PALPW</name>
<dbReference type="SUPFAM" id="SSF48208">
    <property type="entry name" value="Six-hairpin glycosidases"/>
    <property type="match status" value="1"/>
</dbReference>
<keyword evidence="5" id="KW-1185">Reference proteome</keyword>
<dbReference type="OrthoDB" id="9802600at2"/>
<dbReference type="HOGENOM" id="CLU_004617_2_2_10"/>
<proteinExistence type="predicted"/>
<evidence type="ECO:0000259" key="2">
    <source>
        <dbReference type="Pfam" id="PF21307"/>
    </source>
</evidence>
<keyword evidence="4" id="KW-0326">Glycosidase</keyword>
<reference key="1">
    <citation type="submission" date="2010-11" db="EMBL/GenBank/DDBJ databases">
        <title>The complete genome of Paludibacter propionicigenes DSM 17365.</title>
        <authorList>
            <consortium name="US DOE Joint Genome Institute (JGI-PGF)"/>
            <person name="Lucas S."/>
            <person name="Copeland A."/>
            <person name="Lapidus A."/>
            <person name="Bruce D."/>
            <person name="Goodwin L."/>
            <person name="Pitluck S."/>
            <person name="Kyrpides N."/>
            <person name="Mavromatis K."/>
            <person name="Ivanova N."/>
            <person name="Munk A.C."/>
            <person name="Brettin T."/>
            <person name="Detter J.C."/>
            <person name="Han C."/>
            <person name="Tapia R."/>
            <person name="Land M."/>
            <person name="Hauser L."/>
            <person name="Markowitz V."/>
            <person name="Cheng J.-F."/>
            <person name="Hugenholtz P."/>
            <person name="Woyke T."/>
            <person name="Wu D."/>
            <person name="Gronow S."/>
            <person name="Wellnitz S."/>
            <person name="Brambilla E."/>
            <person name="Klenk H.-P."/>
            <person name="Eisen J.A."/>
        </authorList>
    </citation>
    <scope>NUCLEOTIDE SEQUENCE</scope>
    <source>
        <strain>WB4</strain>
    </source>
</reference>
<evidence type="ECO:0000259" key="1">
    <source>
        <dbReference type="Pfam" id="PF14498"/>
    </source>
</evidence>
<dbReference type="EC" id="3.2.1.51" evidence="4"/>
<dbReference type="Gene3D" id="1.50.10.10">
    <property type="match status" value="1"/>
</dbReference>
<gene>
    <name evidence="4" type="ordered locus">Palpr_0751</name>
</gene>
<dbReference type="CAZy" id="GH95">
    <property type="family name" value="Glycoside Hydrolase Family 95"/>
</dbReference>
<dbReference type="FunFam" id="1.50.10.10:FF:000028">
    <property type="entry name" value="Alpha-L-fucosidase 2"/>
    <property type="match status" value="1"/>
</dbReference>
<dbReference type="InterPro" id="IPR016518">
    <property type="entry name" value="Alpha-L-fucosidase"/>
</dbReference>
<dbReference type="Proteomes" id="UP000008718">
    <property type="component" value="Chromosome"/>
</dbReference>
<dbReference type="Gene3D" id="2.60.40.1180">
    <property type="entry name" value="Golgi alpha-mannosidase II"/>
    <property type="match status" value="1"/>
</dbReference>
<dbReference type="PIRSF" id="PIRSF007663">
    <property type="entry name" value="UCP007663"/>
    <property type="match status" value="1"/>
</dbReference>
<evidence type="ECO:0000259" key="3">
    <source>
        <dbReference type="Pfam" id="PF22124"/>
    </source>
</evidence>
<dbReference type="InterPro" id="IPR049053">
    <property type="entry name" value="AFCA-like_C"/>
</dbReference>
<dbReference type="InterPro" id="IPR013780">
    <property type="entry name" value="Glyco_hydro_b"/>
</dbReference>
<evidence type="ECO:0000313" key="5">
    <source>
        <dbReference type="Proteomes" id="UP000008718"/>
    </source>
</evidence>
<sequence>MKLGLIRFTLLLFAIHIATNNLQAIKKVRVWYDKPAAALNSDIRNSWKNDNEWLNALPIGNGFLGAMVYGNVNQELIQLNEKTLWSGSPDDNNNPQAAEALSQIRNFLFEGKYKEANELTNKTQICKGVGSGTGSGTNVPYGSYQTLGNLFFDFGKTAPFENYVRELDLNRGVVTVSYSQNGVRYKREIFASYPDRALIIHLTADKKGALSFTTELTRPERFETRVENDHLLMTGALTNGQGGDGMKYAARLKATTRGGKLNYKNNEIRVEGADEVIMILTASTNYKQEYPSFVGDDPRLTTQNQLSKASSKPYPTLLKNHTVDYAALFGKVSLNLSDNDPDTIPTDRRLRNQTKNPDDLHLQEVYFQFGRYLLISSSREGSLPANLQGIWCNKIQAPWNCDYHSNINVQMNYWGADIVNLSECFSPLSRLIESLVKPGEISAAVQYNASGWCVQPITNVWGYTSPGEGINWGLYVAGGGWLCRHLWDHYTFTLDRNYLQRVYPVMLNAARFYLDWLVTDPKTGKLVSGPSTSPENSFIAPDGSRGSICMGPSHDQEIIHELFTNVLTASKVLKNTDPLLAKIDIALRNLATPKIGSDGRLMEWSEEFKETEINHRHVSHLYMLYPGSQIDPNRTPELAAAARKSLDVRTDIGTGWSLAWKVNLWARLKDGNRAYQLLKNLLKSTDNADLNMSNGGGTYPNLFCAHPPFQIDGNFGGTAGIAEMLLQSHNGYIELLPALPDVWKSGEVKGLVARGGFVLDIEWRNGKPQKIVVKPNLTSKCVIRSTSALKINGLPIKSTKNNSFYTLEFPAVKGKIYELLPL</sequence>
<dbReference type="AlphaFoldDB" id="E4T2G2"/>
<dbReference type="InterPro" id="IPR027414">
    <property type="entry name" value="GH95_N_dom"/>
</dbReference>
<dbReference type="KEGG" id="ppn:Palpr_0751"/>
<dbReference type="Gene3D" id="2.70.98.50">
    <property type="entry name" value="putative glycoside hydrolase family protein from bacillus halodurans"/>
    <property type="match status" value="1"/>
</dbReference>
<dbReference type="eggNOG" id="COG1554">
    <property type="taxonomic scope" value="Bacteria"/>
</dbReference>
<organism evidence="4 5">
    <name type="scientific">Paludibacter propionicigenes (strain DSM 17365 / JCM 13257 / WB4)</name>
    <dbReference type="NCBI Taxonomy" id="694427"/>
    <lineage>
        <taxon>Bacteria</taxon>
        <taxon>Pseudomonadati</taxon>
        <taxon>Bacteroidota</taxon>
        <taxon>Bacteroidia</taxon>
        <taxon>Bacteroidales</taxon>
        <taxon>Paludibacteraceae</taxon>
        <taxon>Paludibacter</taxon>
    </lineage>
</organism>
<dbReference type="Pfam" id="PF14498">
    <property type="entry name" value="Glyco_hyd_65N_2"/>
    <property type="match status" value="1"/>
</dbReference>
<dbReference type="InterPro" id="IPR008928">
    <property type="entry name" value="6-hairpin_glycosidase_sf"/>
</dbReference>
<dbReference type="Pfam" id="PF22124">
    <property type="entry name" value="Glyco_hydro_95_cat"/>
    <property type="match status" value="1"/>
</dbReference>
<keyword evidence="4" id="KW-0378">Hydrolase</keyword>
<dbReference type="RefSeq" id="WP_013444275.1">
    <property type="nucleotide sequence ID" value="NC_014734.1"/>
</dbReference>
<dbReference type="InterPro" id="IPR012341">
    <property type="entry name" value="6hp_glycosidase-like_sf"/>
</dbReference>
<dbReference type="STRING" id="694427.Palpr_0751"/>
<dbReference type="PANTHER" id="PTHR31084:SF0">
    <property type="entry name" value="ALPHA-L-FUCOSIDASE 2"/>
    <property type="match status" value="1"/>
</dbReference>
<dbReference type="PANTHER" id="PTHR31084">
    <property type="entry name" value="ALPHA-L-FUCOSIDASE 2"/>
    <property type="match status" value="1"/>
</dbReference>
<protein>
    <submittedName>
        <fullName evidence="4">Alpha-L-fucosidase</fullName>
        <ecNumber evidence="4">3.2.1.51</ecNumber>
    </submittedName>
</protein>
<feature type="domain" description="Glycosyl hydrolase family 95 N-terminal" evidence="1">
    <location>
        <begin position="31"/>
        <end position="288"/>
    </location>
</feature>